<name>A0A5E7DG25_PSEFL</name>
<dbReference type="EMBL" id="CABVHW010000013">
    <property type="protein sequence ID" value="VVO15181.1"/>
    <property type="molecule type" value="Genomic_DNA"/>
</dbReference>
<sequence length="199" mass="22082">MNAPSKSVPLILSELRSATTRLHQGLEQRIPFLTADLLLYTRLIEAYYGFYRPLENLLIEVALTIPGLDWLIRSKTPSLEADLYALGLDTAAIEAVPQCVFSLQTRTRADVLGVMYVLEGATLGGQTLRNQLFSRLGVDEHNGARFLAVYGTATLPMWRGFLACLYEVHDPVERAASVAAARAVFEAFEGWLEHCEVLP</sequence>
<dbReference type="Proteomes" id="UP000381093">
    <property type="component" value="Unassembled WGS sequence"/>
</dbReference>
<protein>
    <recommendedName>
        <fullName evidence="3">Heme oxygenase</fullName>
    </recommendedName>
</protein>
<evidence type="ECO:0000313" key="2">
    <source>
        <dbReference type="Proteomes" id="UP000381093"/>
    </source>
</evidence>
<reference evidence="1 2" key="1">
    <citation type="submission" date="2019-09" db="EMBL/GenBank/DDBJ databases">
        <authorList>
            <person name="Chandra G."/>
            <person name="Truman W A."/>
        </authorList>
    </citation>
    <scope>NUCLEOTIDE SEQUENCE [LARGE SCALE GENOMIC DNA]</scope>
    <source>
        <strain evidence="1">PS710</strain>
    </source>
</reference>
<evidence type="ECO:0000313" key="1">
    <source>
        <dbReference type="EMBL" id="VVO15181.1"/>
    </source>
</evidence>
<dbReference type="InterPro" id="IPR016053">
    <property type="entry name" value="Haem_Oase-like"/>
</dbReference>
<dbReference type="CDD" id="cd19166">
    <property type="entry name" value="HemeO-bac"/>
    <property type="match status" value="1"/>
</dbReference>
<accession>A0A5E7DG25</accession>
<dbReference type="GO" id="GO:0006788">
    <property type="term" value="P:heme oxidation"/>
    <property type="evidence" value="ECO:0007669"/>
    <property type="project" value="InterPro"/>
</dbReference>
<dbReference type="Pfam" id="PF01126">
    <property type="entry name" value="Heme_oxygenase"/>
    <property type="match status" value="1"/>
</dbReference>
<dbReference type="AlphaFoldDB" id="A0A5E7DG25"/>
<dbReference type="InterPro" id="IPR016084">
    <property type="entry name" value="Haem_Oase-like_multi-hlx"/>
</dbReference>
<proteinExistence type="predicted"/>
<dbReference type="SUPFAM" id="SSF48613">
    <property type="entry name" value="Heme oxygenase-like"/>
    <property type="match status" value="1"/>
</dbReference>
<organism evidence="1 2">
    <name type="scientific">Pseudomonas fluorescens</name>
    <dbReference type="NCBI Taxonomy" id="294"/>
    <lineage>
        <taxon>Bacteria</taxon>
        <taxon>Pseudomonadati</taxon>
        <taxon>Pseudomonadota</taxon>
        <taxon>Gammaproteobacteria</taxon>
        <taxon>Pseudomonadales</taxon>
        <taxon>Pseudomonadaceae</taxon>
        <taxon>Pseudomonas</taxon>
    </lineage>
</organism>
<dbReference type="RefSeq" id="WP_150765816.1">
    <property type="nucleotide sequence ID" value="NZ_CABVHW010000013.1"/>
</dbReference>
<evidence type="ECO:0008006" key="3">
    <source>
        <dbReference type="Google" id="ProtNLM"/>
    </source>
</evidence>
<dbReference type="GO" id="GO:0004392">
    <property type="term" value="F:heme oxygenase (decyclizing) activity"/>
    <property type="evidence" value="ECO:0007669"/>
    <property type="project" value="InterPro"/>
</dbReference>
<gene>
    <name evidence="1" type="ORF">PS710_03784</name>
</gene>
<dbReference type="Gene3D" id="1.20.910.10">
    <property type="entry name" value="Heme oxygenase-like"/>
    <property type="match status" value="1"/>
</dbReference>